<evidence type="ECO:0000313" key="3">
    <source>
        <dbReference type="Proteomes" id="UP000283509"/>
    </source>
</evidence>
<dbReference type="Proteomes" id="UP000283509">
    <property type="component" value="Unassembled WGS sequence"/>
</dbReference>
<protein>
    <submittedName>
        <fullName evidence="2">Uncharacterized protein</fullName>
    </submittedName>
</protein>
<proteinExistence type="predicted"/>
<feature type="region of interest" description="Disordered" evidence="1">
    <location>
        <begin position="481"/>
        <end position="506"/>
    </location>
</feature>
<reference evidence="2 3" key="2">
    <citation type="submission" date="2019-01" db="EMBL/GenBank/DDBJ databases">
        <title>The decoding of complex shrimp genome reveals the adaptation for benthos swimmer, frequently molting mechanism and breeding impact on genome.</title>
        <authorList>
            <person name="Sun Y."/>
            <person name="Gao Y."/>
            <person name="Yu Y."/>
        </authorList>
    </citation>
    <scope>NUCLEOTIDE SEQUENCE [LARGE SCALE GENOMIC DNA]</scope>
    <source>
        <tissue evidence="2">Muscle</tissue>
    </source>
</reference>
<gene>
    <name evidence="2" type="ORF">C7M84_010410</name>
</gene>
<organism evidence="2 3">
    <name type="scientific">Penaeus vannamei</name>
    <name type="common">Whiteleg shrimp</name>
    <name type="synonym">Litopenaeus vannamei</name>
    <dbReference type="NCBI Taxonomy" id="6689"/>
    <lineage>
        <taxon>Eukaryota</taxon>
        <taxon>Metazoa</taxon>
        <taxon>Ecdysozoa</taxon>
        <taxon>Arthropoda</taxon>
        <taxon>Crustacea</taxon>
        <taxon>Multicrustacea</taxon>
        <taxon>Malacostraca</taxon>
        <taxon>Eumalacostraca</taxon>
        <taxon>Eucarida</taxon>
        <taxon>Decapoda</taxon>
        <taxon>Dendrobranchiata</taxon>
        <taxon>Penaeoidea</taxon>
        <taxon>Penaeidae</taxon>
        <taxon>Penaeus</taxon>
    </lineage>
</organism>
<dbReference type="AlphaFoldDB" id="A0A3R7MA94"/>
<dbReference type="EMBL" id="QCYY01002316">
    <property type="protein sequence ID" value="ROT71271.1"/>
    <property type="molecule type" value="Genomic_DNA"/>
</dbReference>
<evidence type="ECO:0000256" key="1">
    <source>
        <dbReference type="SAM" id="MobiDB-lite"/>
    </source>
</evidence>
<sequence>MNDLGYAFGRRQRTTWDYGAPSPTNRSLWGGEITFAVATTTWDYVRRRQRTTWDSVRRRTNELRHDDLGLTCAVANETTCWITVRRRQRTTLGLRAPSPIERPWITFAVANERPGITCAVANERPGITCAVATIERLGLRAPSPMNDLGLRAPVANETGLGLRGAVANRTTCGLRAPSPMTTWDSRAPCLAVAKAKSGQLARTGRGHHPRGLSTLINWRRFGVPACIKNLISCLLRRFSFPSLLLLSCPPCHRSYSSSLLSFSCPHFPFLSFLFLPSFLSSHSFPHFLCLLSSPPSRVSTFPLLLPLFSLVVTLPFLFSPLSSRVHSVRSFLLLSLLVSHFPSSLPLFSPSRCHFPSSSFSFLFLPSRVHYPSPSLLLLSCSHFPFSFLPSSPSPFVSTLPFLRFSPSPLAPLPAFGLAPWPYARPPAHFVYPGHLRRTLVHSFYPVSYLPILTPGPLCPPGSGCDLSPLPSSLAAKRNSAEPMLGLSPIQPPEPRPTSWRPRHPR</sequence>
<evidence type="ECO:0000313" key="2">
    <source>
        <dbReference type="EMBL" id="ROT71271.1"/>
    </source>
</evidence>
<comment type="caution">
    <text evidence="2">The sequence shown here is derived from an EMBL/GenBank/DDBJ whole genome shotgun (WGS) entry which is preliminary data.</text>
</comment>
<accession>A0A3R7MA94</accession>
<reference evidence="2 3" key="1">
    <citation type="submission" date="2018-04" db="EMBL/GenBank/DDBJ databases">
        <authorList>
            <person name="Zhang X."/>
            <person name="Yuan J."/>
            <person name="Li F."/>
            <person name="Xiang J."/>
        </authorList>
    </citation>
    <scope>NUCLEOTIDE SEQUENCE [LARGE SCALE GENOMIC DNA]</scope>
    <source>
        <tissue evidence="2">Muscle</tissue>
    </source>
</reference>
<keyword evidence="3" id="KW-1185">Reference proteome</keyword>
<name>A0A3R7MA94_PENVA</name>